<dbReference type="InterPro" id="IPR012341">
    <property type="entry name" value="6hp_glycosidase-like_sf"/>
</dbReference>
<dbReference type="Pfam" id="PF05592">
    <property type="entry name" value="Bac_rhamnosid"/>
    <property type="match status" value="1"/>
</dbReference>
<gene>
    <name evidence="9" type="ORF">HDF22_005028</name>
</gene>
<dbReference type="InterPro" id="IPR013783">
    <property type="entry name" value="Ig-like_fold"/>
</dbReference>
<keyword evidence="9" id="KW-0326">Glycosidase</keyword>
<dbReference type="InterPro" id="IPR013737">
    <property type="entry name" value="Bac_rhamnosid_N"/>
</dbReference>
<dbReference type="PANTHER" id="PTHR33307:SF6">
    <property type="entry name" value="ALPHA-RHAMNOSIDASE (EUROFUNG)-RELATED"/>
    <property type="match status" value="1"/>
</dbReference>
<evidence type="ECO:0000313" key="10">
    <source>
        <dbReference type="Proteomes" id="UP000548326"/>
    </source>
</evidence>
<organism evidence="9 10">
    <name type="scientific">Mucilaginibacter lappiensis</name>
    <dbReference type="NCBI Taxonomy" id="354630"/>
    <lineage>
        <taxon>Bacteria</taxon>
        <taxon>Pseudomonadati</taxon>
        <taxon>Bacteroidota</taxon>
        <taxon>Sphingobacteriia</taxon>
        <taxon>Sphingobacteriales</taxon>
        <taxon>Sphingobacteriaceae</taxon>
        <taxon>Mucilaginibacter</taxon>
    </lineage>
</organism>
<dbReference type="EC" id="3.2.1.40" evidence="2"/>
<dbReference type="SUPFAM" id="SSF48208">
    <property type="entry name" value="Six-hairpin glycosidases"/>
    <property type="match status" value="1"/>
</dbReference>
<feature type="signal peptide" evidence="4">
    <location>
        <begin position="1"/>
        <end position="23"/>
    </location>
</feature>
<dbReference type="Gene3D" id="1.50.10.10">
    <property type="match status" value="1"/>
</dbReference>
<dbReference type="AlphaFoldDB" id="A0A841JKT2"/>
<keyword evidence="3 9" id="KW-0378">Hydrolase</keyword>
<feature type="domain" description="Alpha-L-rhamnosidase C-terminal" evidence="8">
    <location>
        <begin position="798"/>
        <end position="870"/>
    </location>
</feature>
<dbReference type="Gene3D" id="2.60.420.10">
    <property type="entry name" value="Maltose phosphorylase, domain 3"/>
    <property type="match status" value="1"/>
</dbReference>
<dbReference type="InterPro" id="IPR008928">
    <property type="entry name" value="6-hairpin_glycosidase_sf"/>
</dbReference>
<dbReference type="GO" id="GO:0030596">
    <property type="term" value="F:alpha-L-rhamnosidase activity"/>
    <property type="evidence" value="ECO:0007669"/>
    <property type="project" value="UniProtKB-EC"/>
</dbReference>
<dbReference type="InterPro" id="IPR008902">
    <property type="entry name" value="Rhamnosid_concanavalin"/>
</dbReference>
<evidence type="ECO:0000313" key="9">
    <source>
        <dbReference type="EMBL" id="MBB6130882.1"/>
    </source>
</evidence>
<evidence type="ECO:0000256" key="4">
    <source>
        <dbReference type="SAM" id="SignalP"/>
    </source>
</evidence>
<feature type="domain" description="Alpha-L-rhamnosidase concanavalin-like" evidence="5">
    <location>
        <begin position="344"/>
        <end position="444"/>
    </location>
</feature>
<dbReference type="PIRSF" id="PIRSF010631">
    <property type="entry name" value="A-rhamnsds"/>
    <property type="match status" value="1"/>
</dbReference>
<feature type="domain" description="Alpha-L-rhamnosidase six-hairpin glycosidase" evidence="7">
    <location>
        <begin position="450"/>
        <end position="795"/>
    </location>
</feature>
<dbReference type="Gene3D" id="2.60.120.260">
    <property type="entry name" value="Galactose-binding domain-like"/>
    <property type="match status" value="2"/>
</dbReference>
<proteinExistence type="predicted"/>
<feature type="chain" id="PRO_5032332028" description="alpha-L-rhamnosidase" evidence="4">
    <location>
        <begin position="24"/>
        <end position="915"/>
    </location>
</feature>
<dbReference type="GO" id="GO:0005975">
    <property type="term" value="P:carbohydrate metabolic process"/>
    <property type="evidence" value="ECO:0007669"/>
    <property type="project" value="InterPro"/>
</dbReference>
<dbReference type="InterPro" id="IPR035396">
    <property type="entry name" value="Bac_rhamnosid6H"/>
</dbReference>
<evidence type="ECO:0000259" key="8">
    <source>
        <dbReference type="Pfam" id="PF17390"/>
    </source>
</evidence>
<dbReference type="Pfam" id="PF25788">
    <property type="entry name" value="Ig_Rha78A_N"/>
    <property type="match status" value="1"/>
</dbReference>
<sequence>MKPIFFYLLLLLPVMCVAQTPVADGLTCEYLSNPVGIDIVTPRLSWKINTPQRNTMQQAYNIRVATDVSFSSSKIVWNTGKVNVDSSILITYGGTSLKPATRYYWQVRIWDNHNHASAWSKPAYFETGMFSPADWTASWIQPKQDSTARKIPAVMLRKQFGVSKKIVSARAYATAHGLYELYLNGKKVGDQVLTPGWTSYKKRLQYQVYDITAMLQQGDNVIGAMVGDGWFRGTTGYTNQWGFWGKKLALLCQLQITYADGTVQNINTDSSWKGTNEGPIRLDGIYDGENYDARKEISGWASKGFDDAGWEPVDVASFNNKILVGVQSVPVHKIQEIKPIAIFKSPKGTQIVDFGQNLTGWVRLKVSGSAGQTIKIRHAEVLDKFGEFYTANLRSATATINYTLKGNGTEVFEPHFTFMGFRYIAVEGFPGELKPESFTAVVVHSDMPVTGQFTCSDTMINKLQHNIQWGQKGNFLDIPTDCPQRDERLGWTGDAQVFSRTAAFNMQVATFFAKWTKDVAADQSADGRVPFVVPNVFDTNHATSAGWGDVSVIVPWTMYQVYADKRILQNQYASMKGYVDYIIKQSGDKYIWHNGSVFGDWLFYRPGIYDFSEPNGYTNPDLIATAFYAYSSKLLSQAAGVLGNTADETYYNGIYEQVKKAFVRNYMTATGRIFADSQTGYVLGLKFGLIPDSLKAKAAAYLVEDVRSRNNHLSTGFLGTPYLCQVLSQNGYSNVAYDLLLQKTYPSWLYPVKMGATTIWERWDGIKTDSTFQDKSMNSFNHYSYGAVGDWMYQQMAGLQLGKAGYKHIIIKPEPHQKFSFVKATFQSMYGQVLSGWEVNNGTMQIHVNIPANTTADITLPKAHAEEVKLDGKPLAPDTAHMDDNGATISVGSGDYTFSYPWIEVKEKKAVTAKM</sequence>
<comment type="caution">
    <text evidence="9">The sequence shown here is derived from an EMBL/GenBank/DDBJ whole genome shotgun (WGS) entry which is preliminary data.</text>
</comment>
<dbReference type="Pfam" id="PF17389">
    <property type="entry name" value="Bac_rhamnosid6H"/>
    <property type="match status" value="1"/>
</dbReference>
<evidence type="ECO:0000259" key="6">
    <source>
        <dbReference type="Pfam" id="PF08531"/>
    </source>
</evidence>
<dbReference type="Pfam" id="PF17390">
    <property type="entry name" value="Bac_rhamnosid_C"/>
    <property type="match status" value="1"/>
</dbReference>
<evidence type="ECO:0000259" key="5">
    <source>
        <dbReference type="Pfam" id="PF05592"/>
    </source>
</evidence>
<dbReference type="InterPro" id="IPR035398">
    <property type="entry name" value="Bac_rhamnosid_C"/>
</dbReference>
<evidence type="ECO:0000259" key="7">
    <source>
        <dbReference type="Pfam" id="PF17389"/>
    </source>
</evidence>
<name>A0A841JKT2_9SPHI</name>
<dbReference type="RefSeq" id="WP_183589550.1">
    <property type="nucleotide sequence ID" value="NZ_JACHCA010000018.1"/>
</dbReference>
<evidence type="ECO:0000256" key="1">
    <source>
        <dbReference type="ARBA" id="ARBA00001445"/>
    </source>
</evidence>
<dbReference type="PANTHER" id="PTHR33307">
    <property type="entry name" value="ALPHA-RHAMNOSIDASE (EUROFUNG)"/>
    <property type="match status" value="1"/>
</dbReference>
<dbReference type="Proteomes" id="UP000548326">
    <property type="component" value="Unassembled WGS sequence"/>
</dbReference>
<protein>
    <recommendedName>
        <fullName evidence="2">alpha-L-rhamnosidase</fullName>
        <ecNumber evidence="2">3.2.1.40</ecNumber>
    </recommendedName>
</protein>
<evidence type="ECO:0000256" key="2">
    <source>
        <dbReference type="ARBA" id="ARBA00012652"/>
    </source>
</evidence>
<dbReference type="Gene3D" id="2.60.40.10">
    <property type="entry name" value="Immunoglobulins"/>
    <property type="match status" value="1"/>
</dbReference>
<dbReference type="Pfam" id="PF08531">
    <property type="entry name" value="Bac_rhamnosid_N"/>
    <property type="match status" value="1"/>
</dbReference>
<comment type="catalytic activity">
    <reaction evidence="1">
        <text>Hydrolysis of terminal non-reducing alpha-L-rhamnose residues in alpha-L-rhamnosides.</text>
        <dbReference type="EC" id="3.2.1.40"/>
    </reaction>
</comment>
<evidence type="ECO:0000256" key="3">
    <source>
        <dbReference type="ARBA" id="ARBA00022801"/>
    </source>
</evidence>
<dbReference type="EMBL" id="JACHCA010000018">
    <property type="protein sequence ID" value="MBB6130882.1"/>
    <property type="molecule type" value="Genomic_DNA"/>
</dbReference>
<dbReference type="InterPro" id="IPR016007">
    <property type="entry name" value="Alpha_rhamnosid"/>
</dbReference>
<feature type="domain" description="Bacterial alpha-L-rhamnosidase N-terminal" evidence="6">
    <location>
        <begin position="164"/>
        <end position="333"/>
    </location>
</feature>
<reference evidence="9 10" key="1">
    <citation type="submission" date="2020-08" db="EMBL/GenBank/DDBJ databases">
        <title>Genomic Encyclopedia of Type Strains, Phase IV (KMG-V): Genome sequencing to study the core and pangenomes of soil and plant-associated prokaryotes.</title>
        <authorList>
            <person name="Whitman W."/>
        </authorList>
    </citation>
    <scope>NUCLEOTIDE SEQUENCE [LARGE SCALE GENOMIC DNA]</scope>
    <source>
        <strain evidence="9 10">MP601</strain>
    </source>
</reference>
<accession>A0A841JKT2</accession>
<keyword evidence="4" id="KW-0732">Signal</keyword>